<evidence type="ECO:0000313" key="3">
    <source>
        <dbReference type="Proteomes" id="UP001521116"/>
    </source>
</evidence>
<proteinExistence type="predicted"/>
<feature type="compositionally biased region" description="Pro residues" evidence="1">
    <location>
        <begin position="97"/>
        <end position="107"/>
    </location>
</feature>
<accession>A0ABR3TC74</accession>
<evidence type="ECO:0000256" key="1">
    <source>
        <dbReference type="SAM" id="MobiDB-lite"/>
    </source>
</evidence>
<keyword evidence="3" id="KW-1185">Reference proteome</keyword>
<dbReference type="EMBL" id="JAJVDC020000004">
    <property type="protein sequence ID" value="KAL1637127.1"/>
    <property type="molecule type" value="Genomic_DNA"/>
</dbReference>
<protein>
    <submittedName>
        <fullName evidence="2">Exocyst complex component 5</fullName>
    </submittedName>
</protein>
<comment type="caution">
    <text evidence="2">The sequence shown here is derived from an EMBL/GenBank/DDBJ whole genome shotgun (WGS) entry which is preliminary data.</text>
</comment>
<gene>
    <name evidence="2" type="primary">SEC10_2</name>
    <name evidence="2" type="ORF">SLS56_000785</name>
</gene>
<sequence length="188" mass="21773">MDAAPDLRQRCALRHRRMPRPRRTKVSVQRLRQKLRELHPRHELVRFVHRLKDLLQAAFAHAHATHESPSTGQQSAASGSATAEPSTRLTHRYQHPPSSPLPPPRQTPPGYQSIRCVTPSEHEEGLHDHPPPGVPYQQYFPFRSYEDLRAAEEHRYNLREQQAIEELREARRRASSGLSYQRLVANGW</sequence>
<name>A0ABR3TC74_9PEZI</name>
<feature type="compositionally biased region" description="Low complexity" evidence="1">
    <location>
        <begin position="70"/>
        <end position="83"/>
    </location>
</feature>
<dbReference type="Proteomes" id="UP001521116">
    <property type="component" value="Unassembled WGS sequence"/>
</dbReference>
<organism evidence="2 3">
    <name type="scientific">Neofusicoccum ribis</name>
    <dbReference type="NCBI Taxonomy" id="45134"/>
    <lineage>
        <taxon>Eukaryota</taxon>
        <taxon>Fungi</taxon>
        <taxon>Dikarya</taxon>
        <taxon>Ascomycota</taxon>
        <taxon>Pezizomycotina</taxon>
        <taxon>Dothideomycetes</taxon>
        <taxon>Dothideomycetes incertae sedis</taxon>
        <taxon>Botryosphaeriales</taxon>
        <taxon>Botryosphaeriaceae</taxon>
        <taxon>Neofusicoccum</taxon>
    </lineage>
</organism>
<evidence type="ECO:0000313" key="2">
    <source>
        <dbReference type="EMBL" id="KAL1637127.1"/>
    </source>
</evidence>
<reference evidence="2 3" key="1">
    <citation type="submission" date="2024-02" db="EMBL/GenBank/DDBJ databases">
        <title>De novo assembly and annotation of 12 fungi associated with fruit tree decline syndrome in Ontario, Canada.</title>
        <authorList>
            <person name="Sulman M."/>
            <person name="Ellouze W."/>
            <person name="Ilyukhin E."/>
        </authorList>
    </citation>
    <scope>NUCLEOTIDE SEQUENCE [LARGE SCALE GENOMIC DNA]</scope>
    <source>
        <strain evidence="2 3">M1-105</strain>
    </source>
</reference>
<feature type="region of interest" description="Disordered" evidence="1">
    <location>
        <begin position="62"/>
        <end position="115"/>
    </location>
</feature>